<reference evidence="10" key="1">
    <citation type="submission" date="2025-08" db="UniProtKB">
        <authorList>
            <consortium name="RefSeq"/>
        </authorList>
    </citation>
    <scope>IDENTIFICATION</scope>
</reference>
<dbReference type="GO" id="GO:0042269">
    <property type="term" value="P:regulation of natural killer cell mediated cytotoxicity"/>
    <property type="evidence" value="ECO:0007669"/>
    <property type="project" value="TreeGrafter"/>
</dbReference>
<keyword evidence="7" id="KW-0472">Membrane</keyword>
<accession>A0A6P8Q8D2</accession>
<dbReference type="RefSeq" id="XP_033792549.1">
    <property type="nucleotide sequence ID" value="XM_033936658.1"/>
</dbReference>
<dbReference type="SMART" id="SM00034">
    <property type="entry name" value="CLECT"/>
    <property type="match status" value="1"/>
</dbReference>
<evidence type="ECO:0000256" key="7">
    <source>
        <dbReference type="SAM" id="Phobius"/>
    </source>
</evidence>
<feature type="compositionally biased region" description="Pro residues" evidence="6">
    <location>
        <begin position="62"/>
        <end position="71"/>
    </location>
</feature>
<name>A0A6P8Q8D2_GEOSA</name>
<feature type="region of interest" description="Disordered" evidence="6">
    <location>
        <begin position="49"/>
        <end position="79"/>
    </location>
</feature>
<dbReference type="InterPro" id="IPR016187">
    <property type="entry name" value="CTDL_fold"/>
</dbReference>
<feature type="domain" description="C-type lectin" evidence="8">
    <location>
        <begin position="166"/>
        <end position="271"/>
    </location>
</feature>
<dbReference type="GO" id="GO:0030246">
    <property type="term" value="F:carbohydrate binding"/>
    <property type="evidence" value="ECO:0007669"/>
    <property type="project" value="UniProtKB-KW"/>
</dbReference>
<feature type="compositionally biased region" description="Basic residues" evidence="6">
    <location>
        <begin position="23"/>
        <end position="32"/>
    </location>
</feature>
<gene>
    <name evidence="10" type="primary">LOC117356858</name>
</gene>
<keyword evidence="3" id="KW-0735">Signal-anchor</keyword>
<dbReference type="Pfam" id="PF00059">
    <property type="entry name" value="Lectin_C"/>
    <property type="match status" value="1"/>
</dbReference>
<organism evidence="9 10">
    <name type="scientific">Geotrypetes seraphini</name>
    <name type="common">Gaboon caecilian</name>
    <name type="synonym">Caecilia seraphini</name>
    <dbReference type="NCBI Taxonomy" id="260995"/>
    <lineage>
        <taxon>Eukaryota</taxon>
        <taxon>Metazoa</taxon>
        <taxon>Chordata</taxon>
        <taxon>Craniata</taxon>
        <taxon>Vertebrata</taxon>
        <taxon>Euteleostomi</taxon>
        <taxon>Amphibia</taxon>
        <taxon>Gymnophiona</taxon>
        <taxon>Geotrypetes</taxon>
    </lineage>
</organism>
<evidence type="ECO:0000313" key="9">
    <source>
        <dbReference type="Proteomes" id="UP000515159"/>
    </source>
</evidence>
<dbReference type="InterPro" id="IPR033992">
    <property type="entry name" value="NKR-like_CTLD"/>
</dbReference>
<dbReference type="InterPro" id="IPR016186">
    <property type="entry name" value="C-type_lectin-like/link_sf"/>
</dbReference>
<feature type="region of interest" description="Disordered" evidence="6">
    <location>
        <begin position="1"/>
        <end position="35"/>
    </location>
</feature>
<protein>
    <submittedName>
        <fullName evidence="10">Killer cell lectin-like receptor subfamily B member 1 isoform X1</fullName>
    </submittedName>
</protein>
<keyword evidence="4 7" id="KW-1133">Transmembrane helix</keyword>
<evidence type="ECO:0000256" key="3">
    <source>
        <dbReference type="ARBA" id="ARBA00022968"/>
    </source>
</evidence>
<evidence type="ECO:0000256" key="5">
    <source>
        <dbReference type="ARBA" id="ARBA00023157"/>
    </source>
</evidence>
<evidence type="ECO:0000313" key="10">
    <source>
        <dbReference type="RefSeq" id="XP_033792549.1"/>
    </source>
</evidence>
<dbReference type="Gene3D" id="3.10.100.10">
    <property type="entry name" value="Mannose-Binding Protein A, subunit A"/>
    <property type="match status" value="1"/>
</dbReference>
<dbReference type="PANTHER" id="PTHR46784">
    <property type="entry name" value="KILLER CELL LECTIN-LIKE RECEPTOR SUBFAMILY B MEMBER 1"/>
    <property type="match status" value="1"/>
</dbReference>
<dbReference type="GeneID" id="117356858"/>
<comment type="subcellular location">
    <subcellularLocation>
        <location evidence="1">Membrane</location>
        <topology evidence="1">Single-pass type II membrane protein</topology>
    </subcellularLocation>
</comment>
<dbReference type="OrthoDB" id="2142683at2759"/>
<dbReference type="InParanoid" id="A0A6P8Q8D2"/>
<sequence>MSAQPPARPRGFHPFFSPLAHQPRPRQHRLPRRLSSVFTRPTIRRLFSDVRMQPAGGSSSPTSPPRAPTPPTWTATASGRPLPPALNKWSPLCLLLSVALGVVTFGNIIVTVGLGSHLLFNLEQSCTKADSQNLRDELQKTKIFLQEWKTTLLGQKNFCMPKWLLDYGKCYYFSERRNNWEESREFCNTQEAQLLLIKDNRTLNFIRENSKEAGYFVGLKKEHSVWKWIDGTILDEFFHIQVSEADSNCARVSSGELWSEVCSKHIQWICEKNASKLECPAI</sequence>
<dbReference type="CDD" id="cd03593">
    <property type="entry name" value="CLECT_NK_receptors_like"/>
    <property type="match status" value="1"/>
</dbReference>
<dbReference type="AlphaFoldDB" id="A0A6P8Q8D2"/>
<dbReference type="InterPro" id="IPR001304">
    <property type="entry name" value="C-type_lectin-like"/>
</dbReference>
<keyword evidence="9" id="KW-1185">Reference proteome</keyword>
<dbReference type="PANTHER" id="PTHR46784:SF1">
    <property type="entry name" value="KILLER CELL LECTIN-LIKE RECEPTOR SUBFAMILY B MEMBER 1"/>
    <property type="match status" value="1"/>
</dbReference>
<dbReference type="InterPro" id="IPR051527">
    <property type="entry name" value="KLR_subfamily_B"/>
</dbReference>
<keyword evidence="2" id="KW-0430">Lectin</keyword>
<dbReference type="GO" id="GO:0009986">
    <property type="term" value="C:cell surface"/>
    <property type="evidence" value="ECO:0007669"/>
    <property type="project" value="TreeGrafter"/>
</dbReference>
<dbReference type="GO" id="GO:0005886">
    <property type="term" value="C:plasma membrane"/>
    <property type="evidence" value="ECO:0007669"/>
    <property type="project" value="TreeGrafter"/>
</dbReference>
<evidence type="ECO:0000259" key="8">
    <source>
        <dbReference type="PROSITE" id="PS50041"/>
    </source>
</evidence>
<dbReference type="Proteomes" id="UP000515159">
    <property type="component" value="Chromosome 1"/>
</dbReference>
<keyword evidence="7" id="KW-0812">Transmembrane</keyword>
<dbReference type="SUPFAM" id="SSF56436">
    <property type="entry name" value="C-type lectin-like"/>
    <property type="match status" value="1"/>
</dbReference>
<keyword evidence="5" id="KW-1015">Disulfide bond</keyword>
<evidence type="ECO:0000256" key="1">
    <source>
        <dbReference type="ARBA" id="ARBA00004606"/>
    </source>
</evidence>
<evidence type="ECO:0000256" key="6">
    <source>
        <dbReference type="SAM" id="MobiDB-lite"/>
    </source>
</evidence>
<evidence type="ECO:0000256" key="2">
    <source>
        <dbReference type="ARBA" id="ARBA00022734"/>
    </source>
</evidence>
<dbReference type="PROSITE" id="PS50041">
    <property type="entry name" value="C_TYPE_LECTIN_2"/>
    <property type="match status" value="1"/>
</dbReference>
<dbReference type="KEGG" id="gsh:117356858"/>
<dbReference type="GO" id="GO:0038023">
    <property type="term" value="F:signaling receptor activity"/>
    <property type="evidence" value="ECO:0007669"/>
    <property type="project" value="TreeGrafter"/>
</dbReference>
<evidence type="ECO:0000256" key="4">
    <source>
        <dbReference type="ARBA" id="ARBA00022989"/>
    </source>
</evidence>
<proteinExistence type="predicted"/>
<feature type="transmembrane region" description="Helical" evidence="7">
    <location>
        <begin position="92"/>
        <end position="120"/>
    </location>
</feature>